<dbReference type="SMART" id="SM00317">
    <property type="entry name" value="SET"/>
    <property type="match status" value="1"/>
</dbReference>
<evidence type="ECO:0000313" key="3">
    <source>
        <dbReference type="Proteomes" id="UP001218188"/>
    </source>
</evidence>
<dbReference type="Gene3D" id="2.170.270.10">
    <property type="entry name" value="SET domain"/>
    <property type="match status" value="1"/>
</dbReference>
<dbReference type="PANTHER" id="PTHR47332:SF4">
    <property type="entry name" value="SET DOMAIN-CONTAINING PROTEIN 5"/>
    <property type="match status" value="1"/>
</dbReference>
<proteinExistence type="predicted"/>
<dbReference type="InterPro" id="IPR053185">
    <property type="entry name" value="SET_domain_protein"/>
</dbReference>
<dbReference type="InterPro" id="IPR001214">
    <property type="entry name" value="SET_dom"/>
</dbReference>
<feature type="domain" description="SET" evidence="1">
    <location>
        <begin position="68"/>
        <end position="223"/>
    </location>
</feature>
<dbReference type="PANTHER" id="PTHR47332">
    <property type="entry name" value="SET DOMAIN-CONTAINING PROTEIN 5"/>
    <property type="match status" value="1"/>
</dbReference>
<comment type="caution">
    <text evidence="2">The sequence shown here is derived from an EMBL/GenBank/DDBJ whole genome shotgun (WGS) entry which is preliminary data.</text>
</comment>
<accession>A0AAD6SF69</accession>
<dbReference type="PROSITE" id="PS50280">
    <property type="entry name" value="SET"/>
    <property type="match status" value="1"/>
</dbReference>
<sequence>MNADIRSNVLLDSPYFDLAGHIGNRAYCLHNVVYAHGAEETATLLDIGVKDLLATQIPTPIVVSPKGVAFDIRQSDPKNGLGMFAARNIPAGGIVVVERPILVAPYLIALETHPESGLYTALLRRLSPETVARFMSLANCKPESECDMVAGIVRTNAIAITLDVPDVPHPELATHRGIFLNISRCNHSCGPNAKWQWDAATFSLSLVALRPIRAGQEITVAYITPTYGRAERRTQLKSMYNFSCRCEFCARPEAVTYLSDAARSDLQAFWATDHLPPFEEWCLDATMSDYALIEAHKRAVALIESEGLEVLDYGKHLDAIAMGYGALRDVEQFRAWTWRARDCRPMDPDGSRVMQKWITNPETFPVWGWRTSLKTFRQD</sequence>
<evidence type="ECO:0000313" key="2">
    <source>
        <dbReference type="EMBL" id="KAJ7025923.1"/>
    </source>
</evidence>
<dbReference type="Pfam" id="PF00856">
    <property type="entry name" value="SET"/>
    <property type="match status" value="1"/>
</dbReference>
<dbReference type="SUPFAM" id="SSF82199">
    <property type="entry name" value="SET domain"/>
    <property type="match status" value="1"/>
</dbReference>
<keyword evidence="3" id="KW-1185">Reference proteome</keyword>
<dbReference type="AlphaFoldDB" id="A0AAD6SF69"/>
<evidence type="ECO:0000259" key="1">
    <source>
        <dbReference type="PROSITE" id="PS50280"/>
    </source>
</evidence>
<reference evidence="2" key="1">
    <citation type="submission" date="2023-03" db="EMBL/GenBank/DDBJ databases">
        <title>Massive genome expansion in bonnet fungi (Mycena s.s.) driven by repeated elements and novel gene families across ecological guilds.</title>
        <authorList>
            <consortium name="Lawrence Berkeley National Laboratory"/>
            <person name="Harder C.B."/>
            <person name="Miyauchi S."/>
            <person name="Viragh M."/>
            <person name="Kuo A."/>
            <person name="Thoen E."/>
            <person name="Andreopoulos B."/>
            <person name="Lu D."/>
            <person name="Skrede I."/>
            <person name="Drula E."/>
            <person name="Henrissat B."/>
            <person name="Morin E."/>
            <person name="Kohler A."/>
            <person name="Barry K."/>
            <person name="LaButti K."/>
            <person name="Morin E."/>
            <person name="Salamov A."/>
            <person name="Lipzen A."/>
            <person name="Mereny Z."/>
            <person name="Hegedus B."/>
            <person name="Baldrian P."/>
            <person name="Stursova M."/>
            <person name="Weitz H."/>
            <person name="Taylor A."/>
            <person name="Grigoriev I.V."/>
            <person name="Nagy L.G."/>
            <person name="Martin F."/>
            <person name="Kauserud H."/>
        </authorList>
    </citation>
    <scope>NUCLEOTIDE SEQUENCE</scope>
    <source>
        <strain evidence="2">CBHHK200</strain>
    </source>
</reference>
<organism evidence="2 3">
    <name type="scientific">Mycena alexandri</name>
    <dbReference type="NCBI Taxonomy" id="1745969"/>
    <lineage>
        <taxon>Eukaryota</taxon>
        <taxon>Fungi</taxon>
        <taxon>Dikarya</taxon>
        <taxon>Basidiomycota</taxon>
        <taxon>Agaricomycotina</taxon>
        <taxon>Agaricomycetes</taxon>
        <taxon>Agaricomycetidae</taxon>
        <taxon>Agaricales</taxon>
        <taxon>Marasmiineae</taxon>
        <taxon>Mycenaceae</taxon>
        <taxon>Mycena</taxon>
    </lineage>
</organism>
<dbReference type="Proteomes" id="UP001218188">
    <property type="component" value="Unassembled WGS sequence"/>
</dbReference>
<name>A0AAD6SF69_9AGAR</name>
<gene>
    <name evidence="2" type="ORF">C8F04DRAFT_966997</name>
</gene>
<dbReference type="InterPro" id="IPR046341">
    <property type="entry name" value="SET_dom_sf"/>
</dbReference>
<protein>
    <recommendedName>
        <fullName evidence="1">SET domain-containing protein</fullName>
    </recommendedName>
</protein>
<dbReference type="EMBL" id="JARJCM010000146">
    <property type="protein sequence ID" value="KAJ7025923.1"/>
    <property type="molecule type" value="Genomic_DNA"/>
</dbReference>
<dbReference type="CDD" id="cd20071">
    <property type="entry name" value="SET_SMYD"/>
    <property type="match status" value="1"/>
</dbReference>